<dbReference type="Proteomes" id="UP000186868">
    <property type="component" value="Unassembled WGS sequence"/>
</dbReference>
<dbReference type="EMBL" id="MRCB01000030">
    <property type="protein sequence ID" value="OKH20419.1"/>
    <property type="molecule type" value="Genomic_DNA"/>
</dbReference>
<evidence type="ECO:0000313" key="3">
    <source>
        <dbReference type="Proteomes" id="UP000186868"/>
    </source>
</evidence>
<feature type="compositionally biased region" description="Low complexity" evidence="1">
    <location>
        <begin position="21"/>
        <end position="37"/>
    </location>
</feature>
<sequence>MTSKFTHTNSEKDVSKESEEITSASVEEVVSVEPVKSTPTETPENRIELPKPDAENITVLTDKLPNKPILPWNRYDSPWEESENQEETGLNSPENAAEISEGTALNNATEAETGNSVTDKTESDEVD</sequence>
<proteinExistence type="predicted"/>
<dbReference type="AlphaFoldDB" id="A0A1U7HA12"/>
<feature type="compositionally biased region" description="Basic and acidic residues" evidence="1">
    <location>
        <begin position="43"/>
        <end position="54"/>
    </location>
</feature>
<feature type="compositionally biased region" description="Polar residues" evidence="1">
    <location>
        <begin position="103"/>
        <end position="118"/>
    </location>
</feature>
<evidence type="ECO:0000256" key="1">
    <source>
        <dbReference type="SAM" id="MobiDB-lite"/>
    </source>
</evidence>
<accession>A0A1U7HA12</accession>
<gene>
    <name evidence="2" type="ORF">NIES593_18760</name>
</gene>
<protein>
    <submittedName>
        <fullName evidence="2">Uncharacterized protein</fullName>
    </submittedName>
</protein>
<reference evidence="2 3" key="1">
    <citation type="submission" date="2016-11" db="EMBL/GenBank/DDBJ databases">
        <title>Draft Genome Sequences of Nine Cyanobacterial Strains from Diverse Habitats.</title>
        <authorList>
            <person name="Zhu T."/>
            <person name="Hou S."/>
            <person name="Lu X."/>
            <person name="Hess W.R."/>
        </authorList>
    </citation>
    <scope>NUCLEOTIDE SEQUENCE [LARGE SCALE GENOMIC DNA]</scope>
    <source>
        <strain evidence="2 3">NIES-593</strain>
    </source>
</reference>
<dbReference type="OrthoDB" id="574682at2"/>
<organism evidence="2 3">
    <name type="scientific">Hydrococcus rivularis NIES-593</name>
    <dbReference type="NCBI Taxonomy" id="1921803"/>
    <lineage>
        <taxon>Bacteria</taxon>
        <taxon>Bacillati</taxon>
        <taxon>Cyanobacteriota</taxon>
        <taxon>Cyanophyceae</taxon>
        <taxon>Pleurocapsales</taxon>
        <taxon>Hydrococcaceae</taxon>
        <taxon>Hydrococcus</taxon>
    </lineage>
</organism>
<comment type="caution">
    <text evidence="2">The sequence shown here is derived from an EMBL/GenBank/DDBJ whole genome shotgun (WGS) entry which is preliminary data.</text>
</comment>
<feature type="region of interest" description="Disordered" evidence="1">
    <location>
        <begin position="1"/>
        <end position="127"/>
    </location>
</feature>
<dbReference type="RefSeq" id="WP_073601037.1">
    <property type="nucleotide sequence ID" value="NZ_MRCB01000030.1"/>
</dbReference>
<evidence type="ECO:0000313" key="2">
    <source>
        <dbReference type="EMBL" id="OKH20419.1"/>
    </source>
</evidence>
<keyword evidence="3" id="KW-1185">Reference proteome</keyword>
<dbReference type="STRING" id="1921803.NIES593_18760"/>
<name>A0A1U7HA12_9CYAN</name>
<feature type="compositionally biased region" description="Basic and acidic residues" evidence="1">
    <location>
        <begin position="9"/>
        <end position="19"/>
    </location>
</feature>